<protein>
    <submittedName>
        <fullName evidence="4">3-oxoacyl-ACP synthase</fullName>
    </submittedName>
</protein>
<reference evidence="4 5" key="1">
    <citation type="submission" date="2019-11" db="EMBL/GenBank/DDBJ databases">
        <title>Nocardia sp. nov. CT2-14 isolated from soil.</title>
        <authorList>
            <person name="Kanchanasin P."/>
            <person name="Tanasupawat S."/>
            <person name="Yuki M."/>
            <person name="Kudo T."/>
        </authorList>
    </citation>
    <scope>NUCLEOTIDE SEQUENCE [LARGE SCALE GENOMIC DNA]</scope>
    <source>
        <strain evidence="4 5">CT2-14</strain>
    </source>
</reference>
<keyword evidence="1" id="KW-0808">Transferase</keyword>
<gene>
    <name evidence="4" type="ORF">GLP40_26965</name>
</gene>
<proteinExistence type="predicted"/>
<organism evidence="4 5">
    <name type="scientific">Nocardia aurantiaca</name>
    <dbReference type="NCBI Taxonomy" id="2675850"/>
    <lineage>
        <taxon>Bacteria</taxon>
        <taxon>Bacillati</taxon>
        <taxon>Actinomycetota</taxon>
        <taxon>Actinomycetes</taxon>
        <taxon>Mycobacteriales</taxon>
        <taxon>Nocardiaceae</taxon>
        <taxon>Nocardia</taxon>
    </lineage>
</organism>
<keyword evidence="2" id="KW-0012">Acyltransferase</keyword>
<evidence type="ECO:0000259" key="3">
    <source>
        <dbReference type="Pfam" id="PF08541"/>
    </source>
</evidence>
<feature type="domain" description="Beta-ketoacyl-[acyl-carrier-protein] synthase III C-terminal" evidence="3">
    <location>
        <begin position="283"/>
        <end position="335"/>
    </location>
</feature>
<dbReference type="EMBL" id="WMBB01000014">
    <property type="protein sequence ID" value="MTE16394.1"/>
    <property type="molecule type" value="Genomic_DNA"/>
</dbReference>
<dbReference type="InterPro" id="IPR016039">
    <property type="entry name" value="Thiolase-like"/>
</dbReference>
<evidence type="ECO:0000313" key="4">
    <source>
        <dbReference type="EMBL" id="MTE16394.1"/>
    </source>
</evidence>
<dbReference type="Pfam" id="PF08541">
    <property type="entry name" value="ACP_syn_III_C"/>
    <property type="match status" value="1"/>
</dbReference>
<dbReference type="RefSeq" id="WP_154790817.1">
    <property type="nucleotide sequence ID" value="NZ_WMBB01000014.1"/>
</dbReference>
<name>A0A6I3L6T3_9NOCA</name>
<dbReference type="PANTHER" id="PTHR34069">
    <property type="entry name" value="3-OXOACYL-[ACYL-CARRIER-PROTEIN] SYNTHASE 3"/>
    <property type="match status" value="1"/>
</dbReference>
<dbReference type="GO" id="GO:0044550">
    <property type="term" value="P:secondary metabolite biosynthetic process"/>
    <property type="evidence" value="ECO:0007669"/>
    <property type="project" value="TreeGrafter"/>
</dbReference>
<dbReference type="Proteomes" id="UP000432464">
    <property type="component" value="Unassembled WGS sequence"/>
</dbReference>
<keyword evidence="5" id="KW-1185">Reference proteome</keyword>
<dbReference type="AlphaFoldDB" id="A0A6I3L6T3"/>
<dbReference type="PANTHER" id="PTHR34069:SF2">
    <property type="entry name" value="BETA-KETOACYL-[ACYL-CARRIER-PROTEIN] SYNTHASE III"/>
    <property type="match status" value="1"/>
</dbReference>
<comment type="caution">
    <text evidence="4">The sequence shown here is derived from an EMBL/GenBank/DDBJ whole genome shotgun (WGS) entry which is preliminary data.</text>
</comment>
<evidence type="ECO:0000313" key="5">
    <source>
        <dbReference type="Proteomes" id="UP000432464"/>
    </source>
</evidence>
<sequence>MRTREPVAVMAATRWLPAHRQQPDEVEEALRPADPGYAALAVSESLSGPELAVLAGRDALAGAGWDGADLGLLFYAWSHYQGHDFWSPAHYVADRLGANTALPLGIQQMCNGGAAAVQTAAAYLRGDPGCRRALIGTGDRFAEPGFRRWTGDYGVAYGDAGTAVLLSTEAEARPRLWLHTIATVATPELEAMTRGDDPASPAPRWLRGTIDIRATKKAFLRRLPRDHYATIERRKVTEVITTALADAHLTGDEPRLTRIVLPRFHSDTLESAYRPLVAELTTAAPVDFGRDTGHLGAGDLAAGLADLLGESLLAPGEFALVLSAGVGFTWSCAVVSRPERTE</sequence>
<evidence type="ECO:0000256" key="2">
    <source>
        <dbReference type="ARBA" id="ARBA00023315"/>
    </source>
</evidence>
<accession>A0A6I3L6T3</accession>
<dbReference type="InterPro" id="IPR013747">
    <property type="entry name" value="ACP_syn_III_C"/>
</dbReference>
<dbReference type="Gene3D" id="3.40.47.10">
    <property type="match status" value="2"/>
</dbReference>
<dbReference type="CDD" id="cd00827">
    <property type="entry name" value="init_cond_enzymes"/>
    <property type="match status" value="1"/>
</dbReference>
<dbReference type="GO" id="GO:0016746">
    <property type="term" value="F:acyltransferase activity"/>
    <property type="evidence" value="ECO:0007669"/>
    <property type="project" value="UniProtKB-KW"/>
</dbReference>
<dbReference type="SUPFAM" id="SSF53901">
    <property type="entry name" value="Thiolase-like"/>
    <property type="match status" value="2"/>
</dbReference>
<evidence type="ECO:0000256" key="1">
    <source>
        <dbReference type="ARBA" id="ARBA00022679"/>
    </source>
</evidence>